<accession>A0ABN9V6I5</accession>
<gene>
    <name evidence="2" type="ORF">PCOR1329_LOCUS54401</name>
</gene>
<sequence>MPDLTPGFNCILSPEPESWVPARARRPMDGSRGPVAEAAGAGGAVAATAAGLLLAGSQLAASLAGVKAGAASPLGFNLAAALGVCAIAAVVALRFARKRLRASGLSGAAAWHAARVLSTVALFMMVGPALITLNKHIMQELHFPYPLTLSGLGVLTSAVVSRVCVALGLATARPESLAVVSGDKWLRTAMPIGASKACTLASGNAAYLYLGLGFIQMLKAFTPAVV</sequence>
<feature type="transmembrane region" description="Helical" evidence="1">
    <location>
        <begin position="108"/>
        <end position="131"/>
    </location>
</feature>
<keyword evidence="1" id="KW-0472">Membrane</keyword>
<organism evidence="2 3">
    <name type="scientific">Prorocentrum cordatum</name>
    <dbReference type="NCBI Taxonomy" id="2364126"/>
    <lineage>
        <taxon>Eukaryota</taxon>
        <taxon>Sar</taxon>
        <taxon>Alveolata</taxon>
        <taxon>Dinophyceae</taxon>
        <taxon>Prorocentrales</taxon>
        <taxon>Prorocentraceae</taxon>
        <taxon>Prorocentrum</taxon>
    </lineage>
</organism>
<reference evidence="2" key="1">
    <citation type="submission" date="2023-10" db="EMBL/GenBank/DDBJ databases">
        <authorList>
            <person name="Chen Y."/>
            <person name="Shah S."/>
            <person name="Dougan E. K."/>
            <person name="Thang M."/>
            <person name="Chan C."/>
        </authorList>
    </citation>
    <scope>NUCLEOTIDE SEQUENCE [LARGE SCALE GENOMIC DNA]</scope>
</reference>
<evidence type="ECO:0000313" key="2">
    <source>
        <dbReference type="EMBL" id="CAK0867473.1"/>
    </source>
</evidence>
<protein>
    <submittedName>
        <fullName evidence="2">Uncharacterized protein</fullName>
    </submittedName>
</protein>
<keyword evidence="3" id="KW-1185">Reference proteome</keyword>
<evidence type="ECO:0000313" key="3">
    <source>
        <dbReference type="Proteomes" id="UP001189429"/>
    </source>
</evidence>
<proteinExistence type="predicted"/>
<keyword evidence="1" id="KW-1133">Transmembrane helix</keyword>
<evidence type="ECO:0000256" key="1">
    <source>
        <dbReference type="SAM" id="Phobius"/>
    </source>
</evidence>
<dbReference type="EMBL" id="CAUYUJ010016648">
    <property type="protein sequence ID" value="CAK0867473.1"/>
    <property type="molecule type" value="Genomic_DNA"/>
</dbReference>
<feature type="transmembrane region" description="Helical" evidence="1">
    <location>
        <begin position="35"/>
        <end position="54"/>
    </location>
</feature>
<feature type="transmembrane region" description="Helical" evidence="1">
    <location>
        <begin position="74"/>
        <end position="96"/>
    </location>
</feature>
<name>A0ABN9V6I5_9DINO</name>
<keyword evidence="1" id="KW-0812">Transmembrane</keyword>
<feature type="non-terminal residue" evidence="2">
    <location>
        <position position="226"/>
    </location>
</feature>
<dbReference type="Proteomes" id="UP001189429">
    <property type="component" value="Unassembled WGS sequence"/>
</dbReference>
<comment type="caution">
    <text evidence="2">The sequence shown here is derived from an EMBL/GenBank/DDBJ whole genome shotgun (WGS) entry which is preliminary data.</text>
</comment>